<dbReference type="EMBL" id="AVOT02013087">
    <property type="protein sequence ID" value="MBW0495420.1"/>
    <property type="molecule type" value="Genomic_DNA"/>
</dbReference>
<evidence type="ECO:0000313" key="1">
    <source>
        <dbReference type="EMBL" id="MBW0495420.1"/>
    </source>
</evidence>
<protein>
    <submittedName>
        <fullName evidence="1">Uncharacterized protein</fullName>
    </submittedName>
</protein>
<dbReference type="Proteomes" id="UP000765509">
    <property type="component" value="Unassembled WGS sequence"/>
</dbReference>
<comment type="caution">
    <text evidence="1">The sequence shown here is derived from an EMBL/GenBank/DDBJ whole genome shotgun (WGS) entry which is preliminary data.</text>
</comment>
<proteinExistence type="predicted"/>
<dbReference type="AlphaFoldDB" id="A0A9Q3D476"/>
<sequence>MFEKTHKEPDFREEDQILIGKYAVDFRLTEEFSRKHPVFLVSLVKNYHQKGEDKLPSRNKSHTLQEIVEVEDSPGAVKKKMKARKIRSNGKDHRQYLVRFKSQKYDKDKCLEEHATPDEDLYLRRFRASGRAEESHK</sequence>
<dbReference type="OrthoDB" id="3929326at2759"/>
<reference evidence="1" key="1">
    <citation type="submission" date="2021-03" db="EMBL/GenBank/DDBJ databases">
        <title>Draft genome sequence of rust myrtle Austropuccinia psidii MF-1, a brazilian biotype.</title>
        <authorList>
            <person name="Quecine M.C."/>
            <person name="Pachon D.M.R."/>
            <person name="Bonatelli M.L."/>
            <person name="Correr F.H."/>
            <person name="Franceschini L.M."/>
            <person name="Leite T.F."/>
            <person name="Margarido G.R.A."/>
            <person name="Almeida C.A."/>
            <person name="Ferrarezi J.A."/>
            <person name="Labate C.A."/>
        </authorList>
    </citation>
    <scope>NUCLEOTIDE SEQUENCE</scope>
    <source>
        <strain evidence="1">MF-1</strain>
    </source>
</reference>
<name>A0A9Q3D476_9BASI</name>
<organism evidence="1 2">
    <name type="scientific">Austropuccinia psidii MF-1</name>
    <dbReference type="NCBI Taxonomy" id="1389203"/>
    <lineage>
        <taxon>Eukaryota</taxon>
        <taxon>Fungi</taxon>
        <taxon>Dikarya</taxon>
        <taxon>Basidiomycota</taxon>
        <taxon>Pucciniomycotina</taxon>
        <taxon>Pucciniomycetes</taxon>
        <taxon>Pucciniales</taxon>
        <taxon>Sphaerophragmiaceae</taxon>
        <taxon>Austropuccinia</taxon>
    </lineage>
</organism>
<keyword evidence="2" id="KW-1185">Reference proteome</keyword>
<accession>A0A9Q3D476</accession>
<evidence type="ECO:0000313" key="2">
    <source>
        <dbReference type="Proteomes" id="UP000765509"/>
    </source>
</evidence>
<gene>
    <name evidence="1" type="ORF">O181_035135</name>
</gene>